<evidence type="ECO:0000256" key="1">
    <source>
        <dbReference type="SAM" id="MobiDB-lite"/>
    </source>
</evidence>
<protein>
    <submittedName>
        <fullName evidence="3">Unannotated protein</fullName>
    </submittedName>
</protein>
<dbReference type="AlphaFoldDB" id="A0A6J7F4W1"/>
<feature type="domain" description="Septum formation-related" evidence="2">
    <location>
        <begin position="240"/>
        <end position="342"/>
    </location>
</feature>
<feature type="compositionally biased region" description="Low complexity" evidence="1">
    <location>
        <begin position="67"/>
        <end position="77"/>
    </location>
</feature>
<gene>
    <name evidence="3" type="ORF">UFOPK3376_02563</name>
</gene>
<reference evidence="3" key="1">
    <citation type="submission" date="2020-05" db="EMBL/GenBank/DDBJ databases">
        <authorList>
            <person name="Chiriac C."/>
            <person name="Salcher M."/>
            <person name="Ghai R."/>
            <person name="Kavagutti S V."/>
        </authorList>
    </citation>
    <scope>NUCLEOTIDE SEQUENCE</scope>
</reference>
<sequence>MNRLLAVTAVIALSGCGTGAGERATSPTDRTAASTDTSASTPADTGAGPAPETTDAFVSTSTAGTEPTQHTTHTVPATVQATTPATVPITVPVTAPVTVPATVPATLPPTFANLPVPYIHVSLNTGACYNVGADNVAVILKCDQPHFGESFRSHVALTDISSTETDPLRWLFATAAACGTYFENFTGAALGVLDFTIAAVVTSDPGDPVVISCTTTKLDGSLWTGSAERIVGAYSGIDVGDCFDFPTADAPATLRACGSSHDAEMFVVEAPLGPDQLAPGAPYPTSKEWGALARTICEAPFEAYTGQSVRRSTELSYSYIYTLERNWDDVNLRHMSCAVVNDDGTPLIGSVRA</sequence>
<organism evidence="3">
    <name type="scientific">freshwater metagenome</name>
    <dbReference type="NCBI Taxonomy" id="449393"/>
    <lineage>
        <taxon>unclassified sequences</taxon>
        <taxon>metagenomes</taxon>
        <taxon>ecological metagenomes</taxon>
    </lineage>
</organism>
<feature type="compositionally biased region" description="Polar residues" evidence="1">
    <location>
        <begin position="56"/>
        <end position="66"/>
    </location>
</feature>
<accession>A0A6J7F4W1</accession>
<dbReference type="Pfam" id="PF13845">
    <property type="entry name" value="Septum_form"/>
    <property type="match status" value="1"/>
</dbReference>
<feature type="region of interest" description="Disordered" evidence="1">
    <location>
        <begin position="17"/>
        <end position="77"/>
    </location>
</feature>
<dbReference type="InterPro" id="IPR026004">
    <property type="entry name" value="Septum_form"/>
</dbReference>
<dbReference type="PROSITE" id="PS51257">
    <property type="entry name" value="PROKAR_LIPOPROTEIN"/>
    <property type="match status" value="1"/>
</dbReference>
<name>A0A6J7F4W1_9ZZZZ</name>
<evidence type="ECO:0000313" key="3">
    <source>
        <dbReference type="EMBL" id="CAB4888120.1"/>
    </source>
</evidence>
<proteinExistence type="predicted"/>
<dbReference type="EMBL" id="CAFBLP010000087">
    <property type="protein sequence ID" value="CAB4888120.1"/>
    <property type="molecule type" value="Genomic_DNA"/>
</dbReference>
<evidence type="ECO:0000259" key="2">
    <source>
        <dbReference type="Pfam" id="PF13845"/>
    </source>
</evidence>
<feature type="compositionally biased region" description="Low complexity" evidence="1">
    <location>
        <begin position="23"/>
        <end position="48"/>
    </location>
</feature>